<gene>
    <name evidence="3" type="ORF">SAMN04488506_0140</name>
</gene>
<name>A0A1I5UR01_9LACT</name>
<organism evidence="3 4">
    <name type="scientific">Desemzia incerta</name>
    <dbReference type="NCBI Taxonomy" id="82801"/>
    <lineage>
        <taxon>Bacteria</taxon>
        <taxon>Bacillati</taxon>
        <taxon>Bacillota</taxon>
        <taxon>Bacilli</taxon>
        <taxon>Lactobacillales</taxon>
        <taxon>Carnobacteriaceae</taxon>
        <taxon>Desemzia</taxon>
    </lineage>
</organism>
<dbReference type="PANTHER" id="PTHR34875:SF6">
    <property type="entry name" value="UPF0237 PROTEIN MJ1558"/>
    <property type="match status" value="1"/>
</dbReference>
<evidence type="ECO:0000259" key="2">
    <source>
        <dbReference type="PROSITE" id="PS51671"/>
    </source>
</evidence>
<evidence type="ECO:0000256" key="1">
    <source>
        <dbReference type="HAMAP-Rule" id="MF_01054"/>
    </source>
</evidence>
<dbReference type="FunFam" id="3.30.70.260:FF:000032">
    <property type="entry name" value="UPF0237 protein SP_0238"/>
    <property type="match status" value="1"/>
</dbReference>
<dbReference type="Gene3D" id="3.30.70.260">
    <property type="match status" value="1"/>
</dbReference>
<dbReference type="Pfam" id="PF13740">
    <property type="entry name" value="ACT_6"/>
    <property type="match status" value="1"/>
</dbReference>
<dbReference type="AlphaFoldDB" id="A0A1I5UR01"/>
<evidence type="ECO:0000313" key="4">
    <source>
        <dbReference type="Proteomes" id="UP000199136"/>
    </source>
</evidence>
<accession>A0A1I5UR01</accession>
<dbReference type="SUPFAM" id="SSF55021">
    <property type="entry name" value="ACT-like"/>
    <property type="match status" value="1"/>
</dbReference>
<proteinExistence type="inferred from homology"/>
<dbReference type="InterPro" id="IPR002912">
    <property type="entry name" value="ACT_dom"/>
</dbReference>
<dbReference type="RefSeq" id="WP_092479176.1">
    <property type="nucleotide sequence ID" value="NZ_FOXW01000001.1"/>
</dbReference>
<dbReference type="InterPro" id="IPR045865">
    <property type="entry name" value="ACT-like_dom_sf"/>
</dbReference>
<dbReference type="InterPro" id="IPR050990">
    <property type="entry name" value="UPF0237/GcvR_regulator"/>
</dbReference>
<dbReference type="CDD" id="cd04872">
    <property type="entry name" value="ACT_1ZPV"/>
    <property type="match status" value="1"/>
</dbReference>
<dbReference type="PANTHER" id="PTHR34875">
    <property type="entry name" value="UPF0237 PROTEIN MJ1558"/>
    <property type="match status" value="1"/>
</dbReference>
<evidence type="ECO:0000313" key="3">
    <source>
        <dbReference type="EMBL" id="SFP97630.1"/>
    </source>
</evidence>
<protein>
    <recommendedName>
        <fullName evidence="1">UPF0237 protein SAMN04488506_0140</fullName>
    </recommendedName>
</protein>
<dbReference type="OrthoDB" id="9803078at2"/>
<dbReference type="InterPro" id="IPR022986">
    <property type="entry name" value="UPF0237_ACT"/>
</dbReference>
<dbReference type="NCBIfam" id="NF001220">
    <property type="entry name" value="PRK00194.1"/>
    <property type="match status" value="1"/>
</dbReference>
<comment type="similarity">
    <text evidence="1">Belongs to the UPF0237 family.</text>
</comment>
<keyword evidence="4" id="KW-1185">Reference proteome</keyword>
<dbReference type="EMBL" id="FOXW01000001">
    <property type="protein sequence ID" value="SFP97630.1"/>
    <property type="molecule type" value="Genomic_DNA"/>
</dbReference>
<feature type="domain" description="ACT" evidence="2">
    <location>
        <begin position="4"/>
        <end position="78"/>
    </location>
</feature>
<sequence length="89" mass="10009">MKAIVTVIGKDRVGIVAGVSKKLSDLNININDISQTIMEGYFTMMVLCDLSYSELEFSQVKEELAAVGEELEIKVRIQRQEIFDAMHTL</sequence>
<dbReference type="PROSITE" id="PS51671">
    <property type="entry name" value="ACT"/>
    <property type="match status" value="1"/>
</dbReference>
<dbReference type="STRING" id="82801.SAMN04488506_0140"/>
<reference evidence="3 4" key="1">
    <citation type="submission" date="2016-10" db="EMBL/GenBank/DDBJ databases">
        <authorList>
            <person name="de Groot N.N."/>
        </authorList>
    </citation>
    <scope>NUCLEOTIDE SEQUENCE [LARGE SCALE GENOMIC DNA]</scope>
    <source>
        <strain evidence="3 4">DSM 20581</strain>
    </source>
</reference>
<dbReference type="Proteomes" id="UP000199136">
    <property type="component" value="Unassembled WGS sequence"/>
</dbReference>
<dbReference type="HAMAP" id="MF_01054">
    <property type="entry name" value="UPF0237"/>
    <property type="match status" value="1"/>
</dbReference>